<keyword evidence="3" id="KW-1185">Reference proteome</keyword>
<gene>
    <name evidence="2" type="ORF">GEAMG1_1586</name>
</gene>
<dbReference type="Pfam" id="PF11984">
    <property type="entry name" value="DUF3485"/>
    <property type="match status" value="1"/>
</dbReference>
<protein>
    <submittedName>
        <fullName evidence="2">EpsI family protein</fullName>
    </submittedName>
</protein>
<feature type="domain" description="Methanolan biosynthesis EpsI" evidence="1">
    <location>
        <begin position="10"/>
        <end position="206"/>
    </location>
</feature>
<evidence type="ECO:0000313" key="3">
    <source>
        <dbReference type="Proteomes" id="UP001295463"/>
    </source>
</evidence>
<dbReference type="Proteomes" id="UP001295463">
    <property type="component" value="Chromosome"/>
</dbReference>
<name>A0ABM9D880_9BACT</name>
<organism evidence="2 3">
    <name type="scientific">Trichlorobacter ammonificans</name>
    <dbReference type="NCBI Taxonomy" id="2916410"/>
    <lineage>
        <taxon>Bacteria</taxon>
        <taxon>Pseudomonadati</taxon>
        <taxon>Thermodesulfobacteriota</taxon>
        <taxon>Desulfuromonadia</taxon>
        <taxon>Geobacterales</taxon>
        <taxon>Geobacteraceae</taxon>
        <taxon>Trichlorobacter</taxon>
    </lineage>
</organism>
<dbReference type="RefSeq" id="WP_305732241.1">
    <property type="nucleotide sequence ID" value="NZ_OW150024.1"/>
</dbReference>
<sequence>MIARSRFIGLWLLLAVTGIFLGFRSMPSVPVARPLAEFPVSLGEWRMVSQDTFGGDVLAILRPSDYLSRRYESADGRRIRLYVGYHDGGSESGEIHSPRHCLPGTGWQQLSADRLALAQPRGTINLARAVYQRGETRELFFYWFQVRGETLADEYRLKLAGISGALAHGRKDASFIRISVPFTGDEQQAAADGISFIRAVYPQLCRFLPS</sequence>
<dbReference type="EMBL" id="OW150024">
    <property type="protein sequence ID" value="CAH2031417.1"/>
    <property type="molecule type" value="Genomic_DNA"/>
</dbReference>
<evidence type="ECO:0000313" key="2">
    <source>
        <dbReference type="EMBL" id="CAH2031417.1"/>
    </source>
</evidence>
<accession>A0ABM9D880</accession>
<evidence type="ECO:0000259" key="1">
    <source>
        <dbReference type="Pfam" id="PF11984"/>
    </source>
</evidence>
<dbReference type="NCBIfam" id="TIGR02914">
    <property type="entry name" value="EpsI_fam"/>
    <property type="match status" value="1"/>
</dbReference>
<proteinExistence type="predicted"/>
<dbReference type="InterPro" id="IPR014263">
    <property type="entry name" value="Methanolan_biosynth_EpsI"/>
</dbReference>
<reference evidence="2 3" key="1">
    <citation type="submission" date="2022-03" db="EMBL/GenBank/DDBJ databases">
        <authorList>
            <person name="Koch H."/>
        </authorList>
    </citation>
    <scope>NUCLEOTIDE SEQUENCE [LARGE SCALE GENOMIC DNA]</scope>
    <source>
        <strain evidence="2 3">G1</strain>
    </source>
</reference>